<organism evidence="9 10">
    <name type="scientific">Halanaerobium praevalens (strain ATCC 33744 / DSM 2228 / GSL)</name>
    <dbReference type="NCBI Taxonomy" id="572479"/>
    <lineage>
        <taxon>Bacteria</taxon>
        <taxon>Bacillati</taxon>
        <taxon>Bacillota</taxon>
        <taxon>Clostridia</taxon>
        <taxon>Halanaerobiales</taxon>
        <taxon>Halanaerobiaceae</taxon>
        <taxon>Halanaerobium</taxon>
    </lineage>
</organism>
<keyword evidence="10" id="KW-1185">Reference proteome</keyword>
<dbReference type="PANTHER" id="PTHR22762">
    <property type="entry name" value="ALPHA-GLUCOSIDASE"/>
    <property type="match status" value="1"/>
</dbReference>
<dbReference type="InterPro" id="IPR000322">
    <property type="entry name" value="Glyco_hydro_31_TIM"/>
</dbReference>
<dbReference type="KEGG" id="hpk:Hprae_1093"/>
<reference evidence="10" key="1">
    <citation type="submission" date="2010-10" db="EMBL/GenBank/DDBJ databases">
        <title>The complete genome of Halanaerobium praevalens DSM 2228.</title>
        <authorList>
            <consortium name="US DOE Joint Genome Institute (JGI-PGF)"/>
            <person name="Lucas S."/>
            <person name="Copeland A."/>
            <person name="Lapidus A."/>
            <person name="Glavina del Rio T."/>
            <person name="Dalin E."/>
            <person name="Tice H."/>
            <person name="Bruce D."/>
            <person name="Goodwin L."/>
            <person name="Pitluck S."/>
            <person name="Kyrpides N."/>
            <person name="Mavromatis K."/>
            <person name="Ivanova N."/>
            <person name="Ovchinnikova G."/>
            <person name="Chertkov O."/>
            <person name="Detter J.C."/>
            <person name="Han C."/>
            <person name="Larimer F."/>
            <person name="Land M."/>
            <person name="Hauser L."/>
            <person name="Markowitz V."/>
            <person name="Cheng J.-F."/>
            <person name="Hugenholtz P."/>
            <person name="Woyke T."/>
            <person name="Wu D."/>
            <person name="Tindall B."/>
            <person name="Pomrenke H.G."/>
            <person name="Brambilla E."/>
            <person name="Klenk H.-P."/>
            <person name="Eisen J.A."/>
        </authorList>
    </citation>
    <scope>NUCLEOTIDE SEQUENCE [LARGE SCALE GENOMIC DNA]</scope>
    <source>
        <strain evidence="10">ATCC 33744 / DSM 2228 / GSL</strain>
    </source>
</reference>
<name>E3DLP7_HALPG</name>
<dbReference type="EMBL" id="CP002175">
    <property type="protein sequence ID" value="ADO77244.1"/>
    <property type="molecule type" value="Genomic_DNA"/>
</dbReference>
<dbReference type="GO" id="GO:0005975">
    <property type="term" value="P:carbohydrate metabolic process"/>
    <property type="evidence" value="ECO:0007669"/>
    <property type="project" value="InterPro"/>
</dbReference>
<sequence>MDNSQALLTTKTKDTSSDYDKLKAISDYEIKENLIKLKFKNAKLIIKFLKADIFRLIMVPLTKKIDLKRTEAVVEHNLNYQDFKIQSKENQLIIKTSSLVLKIRKDKFALKVFNQAGELIHQDYTKHALGWQGKKVRAWKSFLNTERFYGLGEKTGWLDKKGKRYQMWNHDTFVPHVSDTDPLYQSIPFLISFNSQNSYGIYFDNSYKSFFDLGSEGQAYFSFWAEGGKLDYYFINGPSLKEVVSKYTQITGKMPLPPKWSLGYHQSRYSYYPQAEVESLLADFRNKEIPCDSFHFDIHYMDQYKIYTWDRKRFPNPETMLAKLNKNGIKPVTIIDPGVKKDPEYKLYQEGIKNDYFCKYLDGKVFIDEVWPGDCAFPDFTQSKVRKWWAKLQKDFVKQGVKGIWNDMNEPAVFNKKDTMDTEVIHQNDGDIGTHRQFHNLYGFLENKATYKGLKSTLKNERPFVLTRAGFAGIQRYAAVWTGDNRSFWDHLKLAMPMLMNMGLSGINFCGTDVGGFTGNSNGELLCRWTQLGAFMPFFRNHCEVRAIQQEPWSFGPKYEKIIKKYIELRYKFITHIYNLFYQSSKTGLPMLRPLIMEFPSDEECQNLSDQFMVGDSILIAPVYKPDQKKRMVYLPQGKWFDFWNKKVYQGQKYIIIDAPLAKLPIFIKAGSIIPLNEKLNYIGEKKLEKLELNIFLDQSESRENYKLYNDDGLSYDYQNGNYKMTEFNYQSAGNKLVFKIDQVVNNYQQEFKRYKLIFNNFHQTPNKIYADGQKITNFIYSDKTLEIKIPALINKITIE</sequence>
<proteinExistence type="inferred from homology"/>
<feature type="domain" description="Glycoside hydrolase family 31 TIM barrel" evidence="5">
    <location>
        <begin position="255"/>
        <end position="580"/>
    </location>
</feature>
<dbReference type="CDD" id="cd06604">
    <property type="entry name" value="GH31_glucosidase_II_MalA"/>
    <property type="match status" value="1"/>
</dbReference>
<keyword evidence="3 4" id="KW-0326">Glycosidase</keyword>
<dbReference type="SMR" id="E3DLP7"/>
<dbReference type="AlphaFoldDB" id="E3DLP7"/>
<dbReference type="InterPro" id="IPR011013">
    <property type="entry name" value="Gal_mutarotase_sf_dom"/>
</dbReference>
<dbReference type="CDD" id="cd14752">
    <property type="entry name" value="GH31_N"/>
    <property type="match status" value="1"/>
</dbReference>
<feature type="domain" description="DUF5110" evidence="7">
    <location>
        <begin position="691"/>
        <end position="761"/>
    </location>
</feature>
<reference evidence="9 10" key="2">
    <citation type="journal article" date="2011" name="Stand. Genomic Sci.">
        <title>Complete genome sequence of the extremely halophilic Halanaerobium praevalens type strain (GSL).</title>
        <authorList>
            <person name="Ivanova N."/>
            <person name="Sikorski J."/>
            <person name="Chertkov O."/>
            <person name="Nolan M."/>
            <person name="Lucas S."/>
            <person name="Hammon N."/>
            <person name="Deshpande S."/>
            <person name="Cheng J.F."/>
            <person name="Tapia R."/>
            <person name="Han C."/>
            <person name="Goodwin L."/>
            <person name="Pitluck S."/>
            <person name="Huntemann M."/>
            <person name="Liolios K."/>
            <person name="Pagani I."/>
            <person name="Mavromatis K."/>
            <person name="Ovchinikova G."/>
            <person name="Pati A."/>
            <person name="Chen A."/>
            <person name="Palaniappan K."/>
            <person name="Land M."/>
            <person name="Hauser L."/>
            <person name="Brambilla E.M."/>
            <person name="Kannan K.P."/>
            <person name="Rohde M."/>
            <person name="Tindall B.J."/>
            <person name="Goker M."/>
            <person name="Detter J.C."/>
            <person name="Woyke T."/>
            <person name="Bristow J."/>
            <person name="Eisen J.A."/>
            <person name="Markowitz V."/>
            <person name="Hugenholtz P."/>
            <person name="Kyrpides N.C."/>
            <person name="Klenk H.P."/>
            <person name="Lapidus A."/>
        </authorList>
    </citation>
    <scope>NUCLEOTIDE SEQUENCE [LARGE SCALE GENOMIC DNA]</scope>
    <source>
        <strain evidence="10">ATCC 33744 / DSM 2228 / GSL</strain>
    </source>
</reference>
<feature type="domain" description="Glycoside hydrolase family 31 N-terminal" evidence="6">
    <location>
        <begin position="44"/>
        <end position="212"/>
    </location>
</feature>
<dbReference type="CAZy" id="GH31">
    <property type="family name" value="Glycoside Hydrolase Family 31"/>
</dbReference>
<evidence type="ECO:0000313" key="9">
    <source>
        <dbReference type="EMBL" id="ADO77244.1"/>
    </source>
</evidence>
<evidence type="ECO:0000256" key="4">
    <source>
        <dbReference type="RuleBase" id="RU361185"/>
    </source>
</evidence>
<evidence type="ECO:0000256" key="1">
    <source>
        <dbReference type="ARBA" id="ARBA00007806"/>
    </source>
</evidence>
<keyword evidence="2 4" id="KW-0378">Hydrolase</keyword>
<dbReference type="InterPro" id="IPR030458">
    <property type="entry name" value="Glyco_hydro_31_AS"/>
</dbReference>
<dbReference type="STRING" id="572479.Hprae_1093"/>
<dbReference type="EC" id="3.2.1.20" evidence="9"/>
<evidence type="ECO:0000259" key="8">
    <source>
        <dbReference type="Pfam" id="PF21365"/>
    </source>
</evidence>
<comment type="similarity">
    <text evidence="1 4">Belongs to the glycosyl hydrolase 31 family.</text>
</comment>
<dbReference type="PATRIC" id="fig|572479.3.peg.1106"/>
<evidence type="ECO:0000259" key="7">
    <source>
        <dbReference type="Pfam" id="PF17137"/>
    </source>
</evidence>
<dbReference type="Gene3D" id="3.20.20.80">
    <property type="entry name" value="Glycosidases"/>
    <property type="match status" value="1"/>
</dbReference>
<gene>
    <name evidence="9" type="ordered locus">Hprae_1093</name>
</gene>
<dbReference type="Gene3D" id="2.60.40.1180">
    <property type="entry name" value="Golgi alpha-mannosidase II"/>
    <property type="match status" value="2"/>
</dbReference>
<feature type="domain" description="Glycosyl hydrolase family 31 C-terminal" evidence="8">
    <location>
        <begin position="588"/>
        <end position="674"/>
    </location>
</feature>
<dbReference type="eggNOG" id="COG1501">
    <property type="taxonomic scope" value="Bacteria"/>
</dbReference>
<dbReference type="GO" id="GO:0004558">
    <property type="term" value="F:alpha-1,4-glucosidase activity"/>
    <property type="evidence" value="ECO:0007669"/>
    <property type="project" value="UniProtKB-EC"/>
</dbReference>
<dbReference type="GO" id="GO:0030246">
    <property type="term" value="F:carbohydrate binding"/>
    <property type="evidence" value="ECO:0007669"/>
    <property type="project" value="InterPro"/>
</dbReference>
<dbReference type="Pfam" id="PF13802">
    <property type="entry name" value="Gal_mutarotas_2"/>
    <property type="match status" value="1"/>
</dbReference>
<dbReference type="OrthoDB" id="176168at2"/>
<evidence type="ECO:0000256" key="3">
    <source>
        <dbReference type="ARBA" id="ARBA00023295"/>
    </source>
</evidence>
<dbReference type="SUPFAM" id="SSF74650">
    <property type="entry name" value="Galactose mutarotase-like"/>
    <property type="match status" value="1"/>
</dbReference>
<dbReference type="HOGENOM" id="CLU_000631_7_2_9"/>
<dbReference type="SUPFAM" id="SSF51445">
    <property type="entry name" value="(Trans)glycosidases"/>
    <property type="match status" value="1"/>
</dbReference>
<dbReference type="Pfam" id="PF17137">
    <property type="entry name" value="DUF5110"/>
    <property type="match status" value="1"/>
</dbReference>
<dbReference type="RefSeq" id="WP_014553274.1">
    <property type="nucleotide sequence ID" value="NC_017455.1"/>
</dbReference>
<dbReference type="Gene3D" id="2.60.40.1760">
    <property type="entry name" value="glycosyl hydrolase (family 31)"/>
    <property type="match status" value="1"/>
</dbReference>
<dbReference type="InterPro" id="IPR017853">
    <property type="entry name" value="GH"/>
</dbReference>
<dbReference type="Pfam" id="PF01055">
    <property type="entry name" value="Glyco_hydro_31_2nd"/>
    <property type="match status" value="1"/>
</dbReference>
<evidence type="ECO:0000259" key="6">
    <source>
        <dbReference type="Pfam" id="PF13802"/>
    </source>
</evidence>
<dbReference type="InterPro" id="IPR048395">
    <property type="entry name" value="Glyco_hydro_31_C"/>
</dbReference>
<evidence type="ECO:0000259" key="5">
    <source>
        <dbReference type="Pfam" id="PF01055"/>
    </source>
</evidence>
<evidence type="ECO:0000256" key="2">
    <source>
        <dbReference type="ARBA" id="ARBA00022801"/>
    </source>
</evidence>
<dbReference type="PROSITE" id="PS00129">
    <property type="entry name" value="GLYCOSYL_HYDROL_F31_1"/>
    <property type="match status" value="1"/>
</dbReference>
<dbReference type="Pfam" id="PF21365">
    <property type="entry name" value="Glyco_hydro_31_3rd"/>
    <property type="match status" value="1"/>
</dbReference>
<dbReference type="InterPro" id="IPR025887">
    <property type="entry name" value="Glyco_hydro_31_N_dom"/>
</dbReference>
<dbReference type="PANTHER" id="PTHR22762:SF166">
    <property type="entry name" value="ALPHA-GLUCOSIDASE"/>
    <property type="match status" value="1"/>
</dbReference>
<dbReference type="InterPro" id="IPR033403">
    <property type="entry name" value="DUF5110"/>
</dbReference>
<evidence type="ECO:0000313" key="10">
    <source>
        <dbReference type="Proteomes" id="UP000006866"/>
    </source>
</evidence>
<dbReference type="SUPFAM" id="SSF51011">
    <property type="entry name" value="Glycosyl hydrolase domain"/>
    <property type="match status" value="1"/>
</dbReference>
<dbReference type="InterPro" id="IPR013780">
    <property type="entry name" value="Glyco_hydro_b"/>
</dbReference>
<protein>
    <submittedName>
        <fullName evidence="9">Alpha-glucosidase</fullName>
        <ecNumber evidence="9">3.2.1.20</ecNumber>
    </submittedName>
</protein>
<accession>E3DLP7</accession>
<dbReference type="Proteomes" id="UP000006866">
    <property type="component" value="Chromosome"/>
</dbReference>